<sequence length="188" mass="20029">MCAAFAPLMLVACEQAAIPGNDAVSTNEPTPATGPSPSADTNQGPEPEPPATTQPDLRPPLLTPEAERGEKGARNVLLSFARAIELKEFAQAWALLSPADQEKWSKASFADMFAGLGKITVAIPSGTMGAAAGSSYYTAPVTITANDKDGRPVRIEGEAVLRRVNDVDGSTAEQRRWHFEKLTLDWTH</sequence>
<comment type="caution">
    <text evidence="2">The sequence shown here is derived from an EMBL/GenBank/DDBJ whole genome shotgun (WGS) entry which is preliminary data.</text>
</comment>
<dbReference type="EMBL" id="JAMGBE010000001">
    <property type="protein sequence ID" value="MCL6729054.1"/>
    <property type="molecule type" value="Genomic_DNA"/>
</dbReference>
<feature type="compositionally biased region" description="Pro residues" evidence="1">
    <location>
        <begin position="46"/>
        <end position="62"/>
    </location>
</feature>
<keyword evidence="3" id="KW-1185">Reference proteome</keyword>
<reference evidence="2" key="1">
    <citation type="submission" date="2022-05" db="EMBL/GenBank/DDBJ databases">
        <authorList>
            <person name="Jo J.-H."/>
            <person name="Im W.-T."/>
        </authorList>
    </citation>
    <scope>NUCLEOTIDE SEQUENCE</scope>
    <source>
        <strain evidence="2">SE220</strain>
    </source>
</reference>
<evidence type="ECO:0000256" key="1">
    <source>
        <dbReference type="SAM" id="MobiDB-lite"/>
    </source>
</evidence>
<evidence type="ECO:0008006" key="4">
    <source>
        <dbReference type="Google" id="ProtNLM"/>
    </source>
</evidence>
<feature type="compositionally biased region" description="Polar residues" evidence="1">
    <location>
        <begin position="23"/>
        <end position="44"/>
    </location>
</feature>
<accession>A0ABT0RZM6</accession>
<proteinExistence type="predicted"/>
<organism evidence="2 3">
    <name type="scientific">Sphingomonas hankyongi</name>
    <dbReference type="NCBI Taxonomy" id="2908209"/>
    <lineage>
        <taxon>Bacteria</taxon>
        <taxon>Pseudomonadati</taxon>
        <taxon>Pseudomonadota</taxon>
        <taxon>Alphaproteobacteria</taxon>
        <taxon>Sphingomonadales</taxon>
        <taxon>Sphingomonadaceae</taxon>
        <taxon>Sphingomonas</taxon>
    </lineage>
</organism>
<dbReference type="RefSeq" id="WP_249830539.1">
    <property type="nucleotide sequence ID" value="NZ_JAMGBE010000001.1"/>
</dbReference>
<protein>
    <recommendedName>
        <fullName evidence="4">Lipoprotein</fullName>
    </recommendedName>
</protein>
<name>A0ABT0RZM6_9SPHN</name>
<gene>
    <name evidence="2" type="ORF">LZ538_03160</name>
</gene>
<evidence type="ECO:0000313" key="2">
    <source>
        <dbReference type="EMBL" id="MCL6729054.1"/>
    </source>
</evidence>
<feature type="region of interest" description="Disordered" evidence="1">
    <location>
        <begin position="21"/>
        <end position="69"/>
    </location>
</feature>
<evidence type="ECO:0000313" key="3">
    <source>
        <dbReference type="Proteomes" id="UP001165342"/>
    </source>
</evidence>
<dbReference type="Proteomes" id="UP001165342">
    <property type="component" value="Unassembled WGS sequence"/>
</dbReference>